<organism evidence="13 14">
    <name type="scientific">Veillonella magna</name>
    <dbReference type="NCBI Taxonomy" id="464322"/>
    <lineage>
        <taxon>Bacteria</taxon>
        <taxon>Bacillati</taxon>
        <taxon>Bacillota</taxon>
        <taxon>Negativicutes</taxon>
        <taxon>Veillonellales</taxon>
        <taxon>Veillonellaceae</taxon>
        <taxon>Veillonella</taxon>
    </lineage>
</organism>
<evidence type="ECO:0000256" key="12">
    <source>
        <dbReference type="SAM" id="Phobius"/>
    </source>
</evidence>
<keyword evidence="8 11" id="KW-0456">Lyase</keyword>
<evidence type="ECO:0000256" key="4">
    <source>
        <dbReference type="ARBA" id="ARBA00023098"/>
    </source>
</evidence>
<feature type="modified residue" description="Pyruvic acid (Ser); by autocatalysis" evidence="11">
    <location>
        <position position="180"/>
    </location>
</feature>
<proteinExistence type="inferred from homology"/>
<feature type="transmembrane region" description="Helical" evidence="12">
    <location>
        <begin position="12"/>
        <end position="45"/>
    </location>
</feature>
<keyword evidence="12" id="KW-0812">Transmembrane</keyword>
<sequence length="213" mass="23715">MPTGIIVKEGYPFIGITFLVTFLVGYFVSVYVAIIPFILACFFTFFFRSPKRQIPEDPNVLVSPADGKVMDVSEVYEDTFLGTECKKVTIFLSVFDVHVNRAPMAGRITFRQYTCGGFLPAYKSSVGYENERHSIGIDNGRISILVTQIAGLLARRIVSWTDLDSNLEKGQLYGMIKFGSCTELFVPKNVTICVKKGDHVKGGETIVGRLNDE</sequence>
<reference evidence="13 14" key="1">
    <citation type="journal article" date="2021" name="Sci. Rep.">
        <title>The distribution of antibiotic resistance genes in chicken gut microbiota commensals.</title>
        <authorList>
            <person name="Juricova H."/>
            <person name="Matiasovicova J."/>
            <person name="Kubasova T."/>
            <person name="Cejkova D."/>
            <person name="Rychlik I."/>
        </authorList>
    </citation>
    <scope>NUCLEOTIDE SEQUENCE [LARGE SCALE GENOMIC DNA]</scope>
    <source>
        <strain evidence="13 14">An537</strain>
    </source>
</reference>
<keyword evidence="1 11" id="KW-1003">Cell membrane</keyword>
<evidence type="ECO:0000256" key="7">
    <source>
        <dbReference type="ARBA" id="ARBA00023209"/>
    </source>
</evidence>
<dbReference type="Pfam" id="PF02666">
    <property type="entry name" value="PS_Dcarbxylase"/>
    <property type="match status" value="1"/>
</dbReference>
<protein>
    <recommendedName>
        <fullName evidence="11">Phosphatidylserine decarboxylase proenzyme</fullName>
        <ecNumber evidence="11">4.1.1.65</ecNumber>
    </recommendedName>
    <component>
        <recommendedName>
            <fullName evidence="11">Phosphatidylserine decarboxylase alpha chain</fullName>
        </recommendedName>
    </component>
    <component>
        <recommendedName>
            <fullName evidence="11">Phosphatidylserine decarboxylase beta chain</fullName>
        </recommendedName>
    </component>
</protein>
<keyword evidence="5 11" id="KW-0472">Membrane</keyword>
<dbReference type="Proteomes" id="UP000707138">
    <property type="component" value="Unassembled WGS sequence"/>
</dbReference>
<keyword evidence="14" id="KW-1185">Reference proteome</keyword>
<evidence type="ECO:0000313" key="13">
    <source>
        <dbReference type="EMBL" id="MBM6912121.1"/>
    </source>
</evidence>
<evidence type="ECO:0000256" key="2">
    <source>
        <dbReference type="ARBA" id="ARBA00022516"/>
    </source>
</evidence>
<feature type="chain" id="PRO_5044941912" description="Phosphatidylserine decarboxylase alpha chain" evidence="11">
    <location>
        <begin position="180"/>
        <end position="213"/>
    </location>
</feature>
<evidence type="ECO:0000256" key="8">
    <source>
        <dbReference type="ARBA" id="ARBA00023239"/>
    </source>
</evidence>
<dbReference type="HAMAP" id="MF_00664">
    <property type="entry name" value="PS_decarb_PSD_A"/>
    <property type="match status" value="1"/>
</dbReference>
<comment type="pathway">
    <text evidence="11">Phospholipid metabolism; phosphatidylethanolamine biosynthesis; phosphatidylethanolamine from CDP-diacylglycerol: step 2/2.</text>
</comment>
<keyword evidence="12" id="KW-1133">Transmembrane helix</keyword>
<dbReference type="InterPro" id="IPR003817">
    <property type="entry name" value="PS_Dcarbxylase"/>
</dbReference>
<evidence type="ECO:0000256" key="3">
    <source>
        <dbReference type="ARBA" id="ARBA00022793"/>
    </source>
</evidence>
<comment type="caution">
    <text evidence="13">The sequence shown here is derived from an EMBL/GenBank/DDBJ whole genome shotgun (WGS) entry which is preliminary data.</text>
</comment>
<keyword evidence="7 11" id="KW-0594">Phospholipid biosynthesis</keyword>
<comment type="function">
    <text evidence="11">Catalyzes the formation of phosphatidylethanolamine (PtdEtn) from phosphatidylserine (PtdSer).</text>
</comment>
<evidence type="ECO:0000256" key="9">
    <source>
        <dbReference type="ARBA" id="ARBA00023264"/>
    </source>
</evidence>
<feature type="chain" id="PRO_5044941913" description="Phosphatidylserine decarboxylase beta chain" evidence="11">
    <location>
        <begin position="1"/>
        <end position="179"/>
    </location>
</feature>
<evidence type="ECO:0000256" key="10">
    <source>
        <dbReference type="ARBA" id="ARBA00023317"/>
    </source>
</evidence>
<dbReference type="InterPro" id="IPR033175">
    <property type="entry name" value="PSD-A"/>
</dbReference>
<keyword evidence="3 11" id="KW-0210">Decarboxylase</keyword>
<dbReference type="PANTHER" id="PTHR35809">
    <property type="entry name" value="ARCHAETIDYLSERINE DECARBOXYLASE PROENZYME-RELATED"/>
    <property type="match status" value="1"/>
</dbReference>
<name>A0ABS2GDN7_9FIRM</name>
<keyword evidence="2 11" id="KW-0444">Lipid biosynthesis</keyword>
<dbReference type="EMBL" id="JACJLA010000002">
    <property type="protein sequence ID" value="MBM6912121.1"/>
    <property type="molecule type" value="Genomic_DNA"/>
</dbReference>
<feature type="site" description="Cleavage (non-hydrolytic); by autocatalysis" evidence="11">
    <location>
        <begin position="179"/>
        <end position="180"/>
    </location>
</feature>
<evidence type="ECO:0000256" key="11">
    <source>
        <dbReference type="HAMAP-Rule" id="MF_00664"/>
    </source>
</evidence>
<dbReference type="NCBIfam" id="NF003685">
    <property type="entry name" value="PRK05305.2-5"/>
    <property type="match status" value="1"/>
</dbReference>
<comment type="cofactor">
    <cofactor evidence="11">
        <name>pyruvate</name>
        <dbReference type="ChEBI" id="CHEBI:15361"/>
    </cofactor>
    <text evidence="11">Binds 1 pyruvoyl group covalently per subunit.</text>
</comment>
<accession>A0ABS2GDN7</accession>
<feature type="active site" description="Schiff-base intermediate with substrate; via pyruvic acid" evidence="11">
    <location>
        <position position="180"/>
    </location>
</feature>
<comment type="similarity">
    <text evidence="11">Belongs to the phosphatidylserine decarboxylase family. PSD-A subfamily.</text>
</comment>
<evidence type="ECO:0000256" key="1">
    <source>
        <dbReference type="ARBA" id="ARBA00022475"/>
    </source>
</evidence>
<dbReference type="NCBIfam" id="NF003678">
    <property type="entry name" value="PRK05305.1-2"/>
    <property type="match status" value="1"/>
</dbReference>
<comment type="subcellular location">
    <subcellularLocation>
        <location evidence="11">Cell membrane</location>
        <topology evidence="11">Peripheral membrane protein</topology>
    </subcellularLocation>
</comment>
<comment type="subunit">
    <text evidence="11">Heterodimer of a large membrane-associated beta subunit and a small pyruvoyl-containing alpha subunit.</text>
</comment>
<comment type="PTM">
    <text evidence="11">Is synthesized initially as an inactive proenzyme. Formation of the active enzyme involves a self-maturation process in which the active site pyruvoyl group is generated from an internal serine residue via an autocatalytic post-translational modification. Two non-identical subunits are generated from the proenzyme in this reaction, and the pyruvate is formed at the N-terminus of the alpha chain, which is derived from the carboxyl end of the proenzyme. The post-translation cleavage follows an unusual pathway, termed non-hydrolytic serinolysis, in which the side chain hydroxyl group of the serine supplies its oxygen atom to form the C-terminus of the beta chain, while the remainder of the serine residue undergoes an oxidative deamination to produce ammonia and the pyruvoyl prosthetic group on the alpha chain.</text>
</comment>
<gene>
    <name evidence="11" type="primary">psd</name>
    <name evidence="13" type="ORF">H6A01_02090</name>
</gene>
<evidence type="ECO:0000256" key="5">
    <source>
        <dbReference type="ARBA" id="ARBA00023136"/>
    </source>
</evidence>
<dbReference type="EC" id="4.1.1.65" evidence="11"/>
<keyword evidence="6 11" id="KW-0865">Zymogen</keyword>
<keyword evidence="4 11" id="KW-0443">Lipid metabolism</keyword>
<keyword evidence="10 11" id="KW-0670">Pyruvate</keyword>
<keyword evidence="9 11" id="KW-1208">Phospholipid metabolism</keyword>
<evidence type="ECO:0000256" key="6">
    <source>
        <dbReference type="ARBA" id="ARBA00023145"/>
    </source>
</evidence>
<evidence type="ECO:0000313" key="14">
    <source>
        <dbReference type="Proteomes" id="UP000707138"/>
    </source>
</evidence>
<dbReference type="RefSeq" id="WP_205087387.1">
    <property type="nucleotide sequence ID" value="NZ_CAUGKU010000006.1"/>
</dbReference>
<dbReference type="PANTHER" id="PTHR35809:SF1">
    <property type="entry name" value="ARCHAETIDYLSERINE DECARBOXYLASE PROENZYME-RELATED"/>
    <property type="match status" value="1"/>
</dbReference>
<comment type="catalytic activity">
    <reaction evidence="11">
        <text>a 1,2-diacyl-sn-glycero-3-phospho-L-serine + H(+) = a 1,2-diacyl-sn-glycero-3-phosphoethanolamine + CO2</text>
        <dbReference type="Rhea" id="RHEA:20828"/>
        <dbReference type="ChEBI" id="CHEBI:15378"/>
        <dbReference type="ChEBI" id="CHEBI:16526"/>
        <dbReference type="ChEBI" id="CHEBI:57262"/>
        <dbReference type="ChEBI" id="CHEBI:64612"/>
        <dbReference type="EC" id="4.1.1.65"/>
    </reaction>
</comment>
<dbReference type="GO" id="GO:0004609">
    <property type="term" value="F:phosphatidylserine decarboxylase activity"/>
    <property type="evidence" value="ECO:0007669"/>
    <property type="project" value="UniProtKB-EC"/>
</dbReference>